<protein>
    <submittedName>
        <fullName evidence="2">Glyoxalase</fullName>
    </submittedName>
</protein>
<name>A0A5J6MR72_9PROT</name>
<keyword evidence="3" id="KW-1185">Reference proteome</keyword>
<dbReference type="Gene3D" id="3.30.720.110">
    <property type="match status" value="1"/>
</dbReference>
<dbReference type="Proteomes" id="UP000326202">
    <property type="component" value="Chromosome"/>
</dbReference>
<dbReference type="Pfam" id="PF00903">
    <property type="entry name" value="Glyoxalase"/>
    <property type="match status" value="1"/>
</dbReference>
<dbReference type="Gene3D" id="3.30.720.120">
    <property type="match status" value="1"/>
</dbReference>
<dbReference type="PANTHER" id="PTHR34109:SF1">
    <property type="entry name" value="VOC DOMAIN-CONTAINING PROTEIN"/>
    <property type="match status" value="1"/>
</dbReference>
<evidence type="ECO:0000313" key="3">
    <source>
        <dbReference type="Proteomes" id="UP000326202"/>
    </source>
</evidence>
<dbReference type="RefSeq" id="WP_151179680.1">
    <property type="nucleotide sequence ID" value="NZ_CP042906.1"/>
</dbReference>
<reference evidence="2 3" key="1">
    <citation type="submission" date="2019-08" db="EMBL/GenBank/DDBJ databases">
        <title>Hyperibacter terrae gen. nov., sp. nov. and Hyperibacter viscosus sp. nov., two new members in the family Rhodospirillaceae isolated from the rhizosphere of Hypericum perforatum.</title>
        <authorList>
            <person name="Noviana Z."/>
        </authorList>
    </citation>
    <scope>NUCLEOTIDE SEQUENCE [LARGE SCALE GENOMIC DNA]</scope>
    <source>
        <strain evidence="2 3">R5913</strain>
    </source>
</reference>
<dbReference type="InterPro" id="IPR004360">
    <property type="entry name" value="Glyas_Fos-R_dOase_dom"/>
</dbReference>
<gene>
    <name evidence="2" type="primary">phnB</name>
    <name evidence="2" type="ORF">FRZ44_49420</name>
</gene>
<dbReference type="PROSITE" id="PS51819">
    <property type="entry name" value="VOC"/>
    <property type="match status" value="1"/>
</dbReference>
<proteinExistence type="predicted"/>
<dbReference type="PANTHER" id="PTHR34109">
    <property type="entry name" value="BNAUNNG04460D PROTEIN-RELATED"/>
    <property type="match status" value="1"/>
</dbReference>
<organism evidence="2 3">
    <name type="scientific">Hypericibacter terrae</name>
    <dbReference type="NCBI Taxonomy" id="2602015"/>
    <lineage>
        <taxon>Bacteria</taxon>
        <taxon>Pseudomonadati</taxon>
        <taxon>Pseudomonadota</taxon>
        <taxon>Alphaproteobacteria</taxon>
        <taxon>Rhodospirillales</taxon>
        <taxon>Dongiaceae</taxon>
        <taxon>Hypericibacter</taxon>
    </lineage>
</organism>
<dbReference type="AlphaFoldDB" id="A0A5J6MR72"/>
<dbReference type="CDD" id="cd07246">
    <property type="entry name" value="VOC_like"/>
    <property type="match status" value="1"/>
</dbReference>
<dbReference type="OrthoDB" id="9795306at2"/>
<dbReference type="EMBL" id="CP042906">
    <property type="protein sequence ID" value="QEX19627.1"/>
    <property type="molecule type" value="Genomic_DNA"/>
</dbReference>
<accession>A0A5J6MR72</accession>
<evidence type="ECO:0000313" key="2">
    <source>
        <dbReference type="EMBL" id="QEX19627.1"/>
    </source>
</evidence>
<dbReference type="InterPro" id="IPR037523">
    <property type="entry name" value="VOC_core"/>
</dbReference>
<sequence length="159" mass="17039">MAGKAKPIPDNHHSITPYLMVDGAAKAIEFYAKAFGAKEALRLPMPDGRIGHAEVTIGDSRVMLADEYPEMNAKSPKAFGGSPVHIHLYVPDVDAIAKSALAAGAKELRPVQNQFYGDRSGSFQDPFGHVWHVATHIEDVPPGEIAKRAAAAMAKKALN</sequence>
<dbReference type="InterPro" id="IPR029068">
    <property type="entry name" value="Glyas_Bleomycin-R_OHBP_Dase"/>
</dbReference>
<evidence type="ECO:0000259" key="1">
    <source>
        <dbReference type="PROSITE" id="PS51819"/>
    </source>
</evidence>
<dbReference type="KEGG" id="htq:FRZ44_49420"/>
<dbReference type="SUPFAM" id="SSF54593">
    <property type="entry name" value="Glyoxalase/Bleomycin resistance protein/Dihydroxybiphenyl dioxygenase"/>
    <property type="match status" value="1"/>
</dbReference>
<feature type="domain" description="VOC" evidence="1">
    <location>
        <begin position="11"/>
        <end position="136"/>
    </location>
</feature>